<feature type="non-terminal residue" evidence="1">
    <location>
        <position position="60"/>
    </location>
</feature>
<dbReference type="Proteomes" id="UP000707071">
    <property type="component" value="Unassembled WGS sequence"/>
</dbReference>
<comment type="caution">
    <text evidence="1">The sequence shown here is derived from an EMBL/GenBank/DDBJ whole genome shotgun (WGS) entry which is preliminary data.</text>
</comment>
<accession>A0A9P7U2C4</accession>
<name>A0A9P7U2C4_9HYPO</name>
<dbReference type="EMBL" id="SRRH01001310">
    <property type="protein sequence ID" value="KAG6281672.1"/>
    <property type="molecule type" value="Genomic_DNA"/>
</dbReference>
<reference evidence="1 2" key="1">
    <citation type="journal article" date="2020" name="bioRxiv">
        <title>Whole genome comparisons of ergot fungi reveals the divergence and evolution of species within the genus Claviceps are the result of varying mechanisms driving genome evolution and host range expansion.</title>
        <authorList>
            <person name="Wyka S.A."/>
            <person name="Mondo S.J."/>
            <person name="Liu M."/>
            <person name="Dettman J."/>
            <person name="Nalam V."/>
            <person name="Broders K.D."/>
        </authorList>
    </citation>
    <scope>NUCLEOTIDE SEQUENCE [LARGE SCALE GENOMIC DNA]</scope>
    <source>
        <strain evidence="1 2">Clav52</strain>
    </source>
</reference>
<organism evidence="1 2">
    <name type="scientific">Claviceps aff. purpurea</name>
    <dbReference type="NCBI Taxonomy" id="1967640"/>
    <lineage>
        <taxon>Eukaryota</taxon>
        <taxon>Fungi</taxon>
        <taxon>Dikarya</taxon>
        <taxon>Ascomycota</taxon>
        <taxon>Pezizomycotina</taxon>
        <taxon>Sordariomycetes</taxon>
        <taxon>Hypocreomycetidae</taxon>
        <taxon>Hypocreales</taxon>
        <taxon>Clavicipitaceae</taxon>
        <taxon>Claviceps</taxon>
    </lineage>
</organism>
<dbReference type="AlphaFoldDB" id="A0A9P7U2C4"/>
<protein>
    <submittedName>
        <fullName evidence="1">Uncharacterized protein</fullName>
    </submittedName>
</protein>
<evidence type="ECO:0000313" key="2">
    <source>
        <dbReference type="Proteomes" id="UP000707071"/>
    </source>
</evidence>
<gene>
    <name evidence="1" type="ORF">E4U09_000988</name>
</gene>
<proteinExistence type="predicted"/>
<keyword evidence="2" id="KW-1185">Reference proteome</keyword>
<evidence type="ECO:0000313" key="1">
    <source>
        <dbReference type="EMBL" id="KAG6281672.1"/>
    </source>
</evidence>
<sequence>MNLAEVLRTAEILAMTHLGTTSGLTETNSGPLPPCLLKTGGLVRMSSETLATTPLQKRVD</sequence>